<keyword evidence="3 5" id="KW-0732">Signal</keyword>
<dbReference type="InterPro" id="IPR000259">
    <property type="entry name" value="Adhesion_dom_fimbrial"/>
</dbReference>
<dbReference type="SUPFAM" id="SSF49401">
    <property type="entry name" value="Bacterial adhesins"/>
    <property type="match status" value="1"/>
</dbReference>
<evidence type="ECO:0000256" key="3">
    <source>
        <dbReference type="ARBA" id="ARBA00022729"/>
    </source>
</evidence>
<sequence>MKKLFIGLAALSAFAAGTSQAAVGAQGNINFTGSINNDSCVVSGSGATNVGKNLLVDMGTVSANTLGTEANPAVNGGGMSAFEKTIDLKVECLSGTKVALKLTPQTRSGKGIAVTGGASNVQIMLVNDNQVLDFTTGSASLEAPFNGGNVVIPMKAYYTLVQGKDVADVVAGQANATVAYELSYD</sequence>
<comment type="caution">
    <text evidence="7">The sequence shown here is derived from an EMBL/GenBank/DDBJ whole genome shotgun (WGS) entry which is preliminary data.</text>
</comment>
<comment type="subcellular location">
    <subcellularLocation>
        <location evidence="1">Fimbrium</location>
    </subcellularLocation>
</comment>
<evidence type="ECO:0000313" key="8">
    <source>
        <dbReference type="Proteomes" id="UP001431235"/>
    </source>
</evidence>
<evidence type="ECO:0000256" key="2">
    <source>
        <dbReference type="ARBA" id="ARBA00006671"/>
    </source>
</evidence>
<comment type="similarity">
    <text evidence="2">Belongs to the fimbrial protein family.</text>
</comment>
<feature type="chain" id="PRO_5046113216" evidence="5">
    <location>
        <begin position="22"/>
        <end position="185"/>
    </location>
</feature>
<dbReference type="InterPro" id="IPR036937">
    <property type="entry name" value="Adhesion_dom_fimbrial_sf"/>
</dbReference>
<keyword evidence="4" id="KW-0281">Fimbrium</keyword>
<proteinExistence type="inferred from homology"/>
<dbReference type="InterPro" id="IPR050263">
    <property type="entry name" value="Bact_Fimbrial_Adh_Pro"/>
</dbReference>
<accession>A0ABT0SJP8</accession>
<reference evidence="7 8" key="1">
    <citation type="submission" date="2021-08" db="EMBL/GenBank/DDBJ databases">
        <title>Novel members of of the genus Stenotrophomonas from differernt environment.</title>
        <authorList>
            <person name="Deng Y."/>
        </authorList>
    </citation>
    <scope>NUCLEOTIDE SEQUENCE [LARGE SCALE GENOMIC DNA]</scope>
    <source>
        <strain evidence="7 8">CPCC 101365</strain>
    </source>
</reference>
<dbReference type="Gene3D" id="2.60.40.1090">
    <property type="entry name" value="Fimbrial-type adhesion domain"/>
    <property type="match status" value="1"/>
</dbReference>
<dbReference type="EMBL" id="JAIKTS010000005">
    <property type="protein sequence ID" value="MCL7715563.1"/>
    <property type="molecule type" value="Genomic_DNA"/>
</dbReference>
<dbReference type="Pfam" id="PF00419">
    <property type="entry name" value="Fimbrial"/>
    <property type="match status" value="1"/>
</dbReference>
<evidence type="ECO:0000256" key="5">
    <source>
        <dbReference type="SAM" id="SignalP"/>
    </source>
</evidence>
<gene>
    <name evidence="7" type="ORF">K5L01_13030</name>
</gene>
<name>A0ABT0SJP8_9GAMM</name>
<evidence type="ECO:0000313" key="7">
    <source>
        <dbReference type="EMBL" id="MCL7715563.1"/>
    </source>
</evidence>
<evidence type="ECO:0000256" key="4">
    <source>
        <dbReference type="ARBA" id="ARBA00023263"/>
    </source>
</evidence>
<dbReference type="PANTHER" id="PTHR33420:SF3">
    <property type="entry name" value="FIMBRIAL SUBUNIT ELFA"/>
    <property type="match status" value="1"/>
</dbReference>
<feature type="signal peptide" evidence="5">
    <location>
        <begin position="1"/>
        <end position="21"/>
    </location>
</feature>
<evidence type="ECO:0000259" key="6">
    <source>
        <dbReference type="Pfam" id="PF00419"/>
    </source>
</evidence>
<evidence type="ECO:0000256" key="1">
    <source>
        <dbReference type="ARBA" id="ARBA00004561"/>
    </source>
</evidence>
<protein>
    <submittedName>
        <fullName evidence="7">Fimbrial protein</fullName>
    </submittedName>
</protein>
<dbReference type="Proteomes" id="UP001431235">
    <property type="component" value="Unassembled WGS sequence"/>
</dbReference>
<dbReference type="PANTHER" id="PTHR33420">
    <property type="entry name" value="FIMBRIAL SUBUNIT ELFA-RELATED"/>
    <property type="match status" value="1"/>
</dbReference>
<feature type="domain" description="Fimbrial-type adhesion" evidence="6">
    <location>
        <begin position="29"/>
        <end position="185"/>
    </location>
</feature>
<dbReference type="InterPro" id="IPR008966">
    <property type="entry name" value="Adhesion_dom_sf"/>
</dbReference>
<keyword evidence="8" id="KW-1185">Reference proteome</keyword>
<organism evidence="7 8">
    <name type="scientific">Stenotrophomonas mori</name>
    <dbReference type="NCBI Taxonomy" id="2871096"/>
    <lineage>
        <taxon>Bacteria</taxon>
        <taxon>Pseudomonadati</taxon>
        <taxon>Pseudomonadota</taxon>
        <taxon>Gammaproteobacteria</taxon>
        <taxon>Lysobacterales</taxon>
        <taxon>Lysobacteraceae</taxon>
        <taxon>Stenotrophomonas</taxon>
    </lineage>
</organism>
<dbReference type="RefSeq" id="WP_250065023.1">
    <property type="nucleotide sequence ID" value="NZ_JAIKTS010000005.1"/>
</dbReference>